<dbReference type="CDD" id="cd16917">
    <property type="entry name" value="HATPase_UhpB-NarQ-NarX-like"/>
    <property type="match status" value="1"/>
</dbReference>
<evidence type="ECO:0000256" key="2">
    <source>
        <dbReference type="ARBA" id="ARBA00012438"/>
    </source>
</evidence>
<dbReference type="Proteomes" id="UP000317043">
    <property type="component" value="Unassembled WGS sequence"/>
</dbReference>
<evidence type="ECO:0000256" key="6">
    <source>
        <dbReference type="ARBA" id="ARBA00022777"/>
    </source>
</evidence>
<dbReference type="GO" id="GO:0005524">
    <property type="term" value="F:ATP binding"/>
    <property type="evidence" value="ECO:0007669"/>
    <property type="project" value="UniProtKB-KW"/>
</dbReference>
<feature type="transmembrane region" description="Helical" evidence="9">
    <location>
        <begin position="48"/>
        <end position="67"/>
    </location>
</feature>
<evidence type="ECO:0000313" key="11">
    <source>
        <dbReference type="EMBL" id="TQL77806.1"/>
    </source>
</evidence>
<dbReference type="SMART" id="SM00387">
    <property type="entry name" value="HATPase_c"/>
    <property type="match status" value="1"/>
</dbReference>
<dbReference type="GO" id="GO:0000155">
    <property type="term" value="F:phosphorelay sensor kinase activity"/>
    <property type="evidence" value="ECO:0007669"/>
    <property type="project" value="InterPro"/>
</dbReference>
<keyword evidence="9" id="KW-1133">Transmembrane helix</keyword>
<dbReference type="AlphaFoldDB" id="A0A543AZ06"/>
<evidence type="ECO:0000256" key="4">
    <source>
        <dbReference type="ARBA" id="ARBA00022679"/>
    </source>
</evidence>
<dbReference type="OrthoDB" id="227596at2"/>
<dbReference type="Gene3D" id="3.30.565.10">
    <property type="entry name" value="Histidine kinase-like ATPase, C-terminal domain"/>
    <property type="match status" value="1"/>
</dbReference>
<dbReference type="InterPro" id="IPR003594">
    <property type="entry name" value="HATPase_dom"/>
</dbReference>
<dbReference type="GO" id="GO:0016020">
    <property type="term" value="C:membrane"/>
    <property type="evidence" value="ECO:0007669"/>
    <property type="project" value="InterPro"/>
</dbReference>
<keyword evidence="5" id="KW-0547">Nucleotide-binding</keyword>
<protein>
    <recommendedName>
        <fullName evidence="2">histidine kinase</fullName>
        <ecNumber evidence="2">2.7.13.3</ecNumber>
    </recommendedName>
</protein>
<accession>A0A543AZ06</accession>
<dbReference type="InterPro" id="IPR036890">
    <property type="entry name" value="HATPase_C_sf"/>
</dbReference>
<dbReference type="Gene3D" id="1.20.5.1930">
    <property type="match status" value="1"/>
</dbReference>
<keyword evidence="7" id="KW-0067">ATP-binding</keyword>
<evidence type="ECO:0000256" key="3">
    <source>
        <dbReference type="ARBA" id="ARBA00022553"/>
    </source>
</evidence>
<evidence type="ECO:0000256" key="7">
    <source>
        <dbReference type="ARBA" id="ARBA00022840"/>
    </source>
</evidence>
<gene>
    <name evidence="11" type="ORF">FB566_3373</name>
</gene>
<feature type="transmembrane region" description="Helical" evidence="9">
    <location>
        <begin position="114"/>
        <end position="133"/>
    </location>
</feature>
<dbReference type="InterPro" id="IPR011712">
    <property type="entry name" value="Sig_transdc_His_kin_sub3_dim/P"/>
</dbReference>
<evidence type="ECO:0000256" key="5">
    <source>
        <dbReference type="ARBA" id="ARBA00022741"/>
    </source>
</evidence>
<dbReference type="PANTHER" id="PTHR24421">
    <property type="entry name" value="NITRATE/NITRITE SENSOR PROTEIN NARX-RELATED"/>
    <property type="match status" value="1"/>
</dbReference>
<evidence type="ECO:0000256" key="8">
    <source>
        <dbReference type="ARBA" id="ARBA00023012"/>
    </source>
</evidence>
<name>A0A543AZ06_9ACTN</name>
<keyword evidence="6 11" id="KW-0418">Kinase</keyword>
<comment type="caution">
    <text evidence="11">The sequence shown here is derived from an EMBL/GenBank/DDBJ whole genome shotgun (WGS) entry which is preliminary data.</text>
</comment>
<evidence type="ECO:0000259" key="10">
    <source>
        <dbReference type="SMART" id="SM00387"/>
    </source>
</evidence>
<organism evidence="11 12">
    <name type="scientific">Stackebrandtia endophytica</name>
    <dbReference type="NCBI Taxonomy" id="1496996"/>
    <lineage>
        <taxon>Bacteria</taxon>
        <taxon>Bacillati</taxon>
        <taxon>Actinomycetota</taxon>
        <taxon>Actinomycetes</taxon>
        <taxon>Glycomycetales</taxon>
        <taxon>Glycomycetaceae</taxon>
        <taxon>Stackebrandtia</taxon>
    </lineage>
</organism>
<dbReference type="Pfam" id="PF02518">
    <property type="entry name" value="HATPase_c"/>
    <property type="match status" value="1"/>
</dbReference>
<evidence type="ECO:0000256" key="9">
    <source>
        <dbReference type="SAM" id="Phobius"/>
    </source>
</evidence>
<keyword evidence="3" id="KW-0597">Phosphoprotein</keyword>
<keyword evidence="12" id="KW-1185">Reference proteome</keyword>
<dbReference type="EMBL" id="VFOW01000001">
    <property type="protein sequence ID" value="TQL77806.1"/>
    <property type="molecule type" value="Genomic_DNA"/>
</dbReference>
<dbReference type="InterPro" id="IPR055558">
    <property type="entry name" value="DUF7134"/>
</dbReference>
<feature type="transmembrane region" description="Helical" evidence="9">
    <location>
        <begin position="72"/>
        <end position="88"/>
    </location>
</feature>
<keyword evidence="9" id="KW-0812">Transmembrane</keyword>
<feature type="transmembrane region" description="Helical" evidence="9">
    <location>
        <begin position="21"/>
        <end position="42"/>
    </location>
</feature>
<sequence>MSPVDRSSRSAGGSESATLRAWLVDGCLAALVLLGVSAAIVADVNDDSAGPSMAAYAFAALMAVLVFARRRYPVAMLLVSAAVLLVYYTQDYPAIGLAVPMAIALYSAAERGRLWIAVVVSASLLVISTVFRIAEGDDIAYLLGVELSGTAGLMTAVIALGDSVRSRRGWRAELANQARIAELERERETDRRIEQERLRIARDLHDLLGHTMSIISLHTDVARESLRDDPVAAERSLIAARTATDEVVTELRATLRALRSPEDSPLPGLDRLDNLVETARSAGLVVHVSREGEPVPLPAVADAAAYRVVQEAISNVLRHAFAETVDIALEYHRGQVCIRVRDDGIGSDSEPTTGWGIVGMRERLALLGGRLRTESDHGFTVEAWIPLDETS</sequence>
<dbReference type="GO" id="GO:0046983">
    <property type="term" value="F:protein dimerization activity"/>
    <property type="evidence" value="ECO:0007669"/>
    <property type="project" value="InterPro"/>
</dbReference>
<comment type="catalytic activity">
    <reaction evidence="1">
        <text>ATP + protein L-histidine = ADP + protein N-phospho-L-histidine.</text>
        <dbReference type="EC" id="2.7.13.3"/>
    </reaction>
</comment>
<feature type="domain" description="Histidine kinase/HSP90-like ATPase" evidence="10">
    <location>
        <begin position="300"/>
        <end position="389"/>
    </location>
</feature>
<dbReference type="Pfam" id="PF23539">
    <property type="entry name" value="DUF7134"/>
    <property type="match status" value="1"/>
</dbReference>
<dbReference type="Pfam" id="PF07730">
    <property type="entry name" value="HisKA_3"/>
    <property type="match status" value="1"/>
</dbReference>
<keyword evidence="9" id="KW-0472">Membrane</keyword>
<dbReference type="RefSeq" id="WP_142041249.1">
    <property type="nucleotide sequence ID" value="NZ_JBHTGS010000001.1"/>
</dbReference>
<dbReference type="InterPro" id="IPR050482">
    <property type="entry name" value="Sensor_HK_TwoCompSys"/>
</dbReference>
<dbReference type="EC" id="2.7.13.3" evidence="2"/>
<keyword evidence="8" id="KW-0902">Two-component regulatory system</keyword>
<dbReference type="InParanoid" id="A0A543AZ06"/>
<dbReference type="SUPFAM" id="SSF55874">
    <property type="entry name" value="ATPase domain of HSP90 chaperone/DNA topoisomerase II/histidine kinase"/>
    <property type="match status" value="1"/>
</dbReference>
<dbReference type="PANTHER" id="PTHR24421:SF10">
    <property type="entry name" value="NITRATE_NITRITE SENSOR PROTEIN NARQ"/>
    <property type="match status" value="1"/>
</dbReference>
<evidence type="ECO:0000256" key="1">
    <source>
        <dbReference type="ARBA" id="ARBA00000085"/>
    </source>
</evidence>
<feature type="transmembrane region" description="Helical" evidence="9">
    <location>
        <begin position="139"/>
        <end position="161"/>
    </location>
</feature>
<evidence type="ECO:0000313" key="12">
    <source>
        <dbReference type="Proteomes" id="UP000317043"/>
    </source>
</evidence>
<keyword evidence="4" id="KW-0808">Transferase</keyword>
<proteinExistence type="predicted"/>
<reference evidence="11 12" key="1">
    <citation type="submission" date="2019-06" db="EMBL/GenBank/DDBJ databases">
        <title>Sequencing the genomes of 1000 actinobacteria strains.</title>
        <authorList>
            <person name="Klenk H.-P."/>
        </authorList>
    </citation>
    <scope>NUCLEOTIDE SEQUENCE [LARGE SCALE GENOMIC DNA]</scope>
    <source>
        <strain evidence="11 12">DSM 45928</strain>
    </source>
</reference>